<comment type="caution">
    <text evidence="2">The sequence shown here is derived from an EMBL/GenBank/DDBJ whole genome shotgun (WGS) entry which is preliminary data.</text>
</comment>
<evidence type="ECO:0000313" key="2">
    <source>
        <dbReference type="EMBL" id="KAF6324952.1"/>
    </source>
</evidence>
<feature type="region of interest" description="Disordered" evidence="1">
    <location>
        <begin position="105"/>
        <end position="130"/>
    </location>
</feature>
<dbReference type="EMBL" id="JABWUV010000010">
    <property type="protein sequence ID" value="KAF6324952.1"/>
    <property type="molecule type" value="Genomic_DNA"/>
</dbReference>
<dbReference type="Proteomes" id="UP000527355">
    <property type="component" value="Unassembled WGS sequence"/>
</dbReference>
<feature type="compositionally biased region" description="Low complexity" evidence="1">
    <location>
        <begin position="105"/>
        <end position="114"/>
    </location>
</feature>
<protein>
    <submittedName>
        <fullName evidence="2">Uncharacterized protein</fullName>
    </submittedName>
</protein>
<keyword evidence="3" id="KW-1185">Reference proteome</keyword>
<proteinExistence type="predicted"/>
<organism evidence="2 3">
    <name type="scientific">Myotis myotis</name>
    <name type="common">Greater mouse-eared bat</name>
    <name type="synonym">Vespertilio myotis</name>
    <dbReference type="NCBI Taxonomy" id="51298"/>
    <lineage>
        <taxon>Eukaryota</taxon>
        <taxon>Metazoa</taxon>
        <taxon>Chordata</taxon>
        <taxon>Craniata</taxon>
        <taxon>Vertebrata</taxon>
        <taxon>Euteleostomi</taxon>
        <taxon>Mammalia</taxon>
        <taxon>Eutheria</taxon>
        <taxon>Laurasiatheria</taxon>
        <taxon>Chiroptera</taxon>
        <taxon>Yangochiroptera</taxon>
        <taxon>Vespertilionidae</taxon>
        <taxon>Myotis</taxon>
    </lineage>
</organism>
<gene>
    <name evidence="2" type="ORF">mMyoMyo1_008388</name>
</gene>
<accession>A0A7J7VIG7</accession>
<reference evidence="2 3" key="1">
    <citation type="journal article" date="2020" name="Nature">
        <title>Six reference-quality genomes reveal evolution of bat adaptations.</title>
        <authorList>
            <person name="Jebb D."/>
            <person name="Huang Z."/>
            <person name="Pippel M."/>
            <person name="Hughes G.M."/>
            <person name="Lavrichenko K."/>
            <person name="Devanna P."/>
            <person name="Winkler S."/>
            <person name="Jermiin L.S."/>
            <person name="Skirmuntt E.C."/>
            <person name="Katzourakis A."/>
            <person name="Burkitt-Gray L."/>
            <person name="Ray D.A."/>
            <person name="Sullivan K.A.M."/>
            <person name="Roscito J.G."/>
            <person name="Kirilenko B.M."/>
            <person name="Davalos L.M."/>
            <person name="Corthals A.P."/>
            <person name="Power M.L."/>
            <person name="Jones G."/>
            <person name="Ransome R.D."/>
            <person name="Dechmann D.K.N."/>
            <person name="Locatelli A.G."/>
            <person name="Puechmaille S.J."/>
            <person name="Fedrigo O."/>
            <person name="Jarvis E.D."/>
            <person name="Hiller M."/>
            <person name="Vernes S.C."/>
            <person name="Myers E.W."/>
            <person name="Teeling E.C."/>
        </authorList>
    </citation>
    <scope>NUCLEOTIDE SEQUENCE [LARGE SCALE GENOMIC DNA]</scope>
    <source>
        <strain evidence="2">MMyoMyo1</strain>
        <tissue evidence="2">Flight muscle</tissue>
    </source>
</reference>
<sequence>METLFPRCQGVTWSRAWLPPPPARSLVFDWVSGLSCATPLAATPVASCVQTSAFQGNRGTERARNQRRRGRWGAGLGLWGSEVSRHVSPAPRLAARRRRLGLRLPRGSRGLRVRASPLRPPPRSVGGAAG</sequence>
<evidence type="ECO:0000313" key="3">
    <source>
        <dbReference type="Proteomes" id="UP000527355"/>
    </source>
</evidence>
<name>A0A7J7VIG7_MYOMY</name>
<evidence type="ECO:0000256" key="1">
    <source>
        <dbReference type="SAM" id="MobiDB-lite"/>
    </source>
</evidence>
<dbReference type="AlphaFoldDB" id="A0A7J7VIG7"/>